<organism evidence="2 3">
    <name type="scientific">Paenibacillus albus</name>
    <dbReference type="NCBI Taxonomy" id="2495582"/>
    <lineage>
        <taxon>Bacteria</taxon>
        <taxon>Bacillati</taxon>
        <taxon>Bacillota</taxon>
        <taxon>Bacilli</taxon>
        <taxon>Bacillales</taxon>
        <taxon>Paenibacillaceae</taxon>
        <taxon>Paenibacillus</taxon>
    </lineage>
</organism>
<feature type="domain" description="Sulfatase-modifying factor enzyme-like" evidence="1">
    <location>
        <begin position="41"/>
        <end position="319"/>
    </location>
</feature>
<evidence type="ECO:0000313" key="2">
    <source>
        <dbReference type="EMBL" id="AZN40766.1"/>
    </source>
</evidence>
<dbReference type="InterPro" id="IPR005532">
    <property type="entry name" value="SUMF_dom"/>
</dbReference>
<dbReference type="PANTHER" id="PTHR23150">
    <property type="entry name" value="SULFATASE MODIFYING FACTOR 1, 2"/>
    <property type="match status" value="1"/>
</dbReference>
<dbReference type="InterPro" id="IPR042095">
    <property type="entry name" value="SUMF_sf"/>
</dbReference>
<dbReference type="Pfam" id="PF03781">
    <property type="entry name" value="FGE-sulfatase"/>
    <property type="match status" value="1"/>
</dbReference>
<dbReference type="AlphaFoldDB" id="A0A3S9A4Z9"/>
<evidence type="ECO:0000259" key="1">
    <source>
        <dbReference type="Pfam" id="PF03781"/>
    </source>
</evidence>
<dbReference type="PANTHER" id="PTHR23150:SF19">
    <property type="entry name" value="FORMYLGLYCINE-GENERATING ENZYME"/>
    <property type="match status" value="1"/>
</dbReference>
<dbReference type="GO" id="GO:0120147">
    <property type="term" value="F:formylglycine-generating oxidase activity"/>
    <property type="evidence" value="ECO:0007669"/>
    <property type="project" value="TreeGrafter"/>
</dbReference>
<gene>
    <name evidence="2" type="ORF">EJC50_14680</name>
</gene>
<proteinExistence type="predicted"/>
<dbReference type="Proteomes" id="UP000272528">
    <property type="component" value="Chromosome"/>
</dbReference>
<dbReference type="KEGG" id="palb:EJC50_14680"/>
<name>A0A3S9A4Z9_9BACL</name>
<dbReference type="Gene3D" id="3.90.1580.10">
    <property type="entry name" value="paralog of FGE (formylglycine-generating enzyme)"/>
    <property type="match status" value="1"/>
</dbReference>
<dbReference type="RefSeq" id="WP_126016175.1">
    <property type="nucleotide sequence ID" value="NZ_CP034437.1"/>
</dbReference>
<dbReference type="EMBL" id="CP034437">
    <property type="protein sequence ID" value="AZN40766.1"/>
    <property type="molecule type" value="Genomic_DNA"/>
</dbReference>
<reference evidence="3" key="1">
    <citation type="submission" date="2018-12" db="EMBL/GenBank/DDBJ databases">
        <title>Genome sequence of Peanibacillus sp.</title>
        <authorList>
            <person name="Subramani G."/>
            <person name="Srinivasan S."/>
            <person name="Kim M.K."/>
        </authorList>
    </citation>
    <scope>NUCLEOTIDE SEQUENCE [LARGE SCALE GENOMIC DNA]</scope>
    <source>
        <strain evidence="3">18JY67-1</strain>
    </source>
</reference>
<dbReference type="OrthoDB" id="9768004at2"/>
<dbReference type="InterPro" id="IPR051043">
    <property type="entry name" value="Sulfatase_Mod_Factor_Kinase"/>
</dbReference>
<keyword evidence="3" id="KW-1185">Reference proteome</keyword>
<accession>A0A3S9A4Z9</accession>
<sequence length="322" mass="35695">MDETEHRPSCCSMNRGSMTHSAVVENDALSHPYAGQNSKVNMILLPGGTFLMGTEDAEGFPDDGEGPIREVELSPFYIDSCTVTNAEFAEFVRRTGYITEAERYGWSYVFHLFVPERVRASESRPVPGLPWWLAVNGASWHRPEGAGSSIEERLDHPVIHISWHDAHRYAQWSGKRLPTEAEWEYAARGGLAQKRYPWGDLLKPGGEHRCNIWQGKFPDKDNASDGYAGTAPVRAFPPNGYGLYQTVGNVWEWCSDWFSRAPAAPGGANNPKGPRNGSSRVMRGGSYLCHNSYCNRYRVAARSSNTPDSSTGNLGFRCAADA</sequence>
<evidence type="ECO:0000313" key="3">
    <source>
        <dbReference type="Proteomes" id="UP000272528"/>
    </source>
</evidence>
<dbReference type="InterPro" id="IPR016187">
    <property type="entry name" value="CTDL_fold"/>
</dbReference>
<protein>
    <submittedName>
        <fullName evidence="2">Formylglycine-generating enzyme family protein</fullName>
    </submittedName>
</protein>
<dbReference type="SUPFAM" id="SSF56436">
    <property type="entry name" value="C-type lectin-like"/>
    <property type="match status" value="1"/>
</dbReference>